<accession>A0ABW8KNL9</accession>
<proteinExistence type="predicted"/>
<dbReference type="Proteomes" id="UP001620397">
    <property type="component" value="Unassembled WGS sequence"/>
</dbReference>
<dbReference type="RefSeq" id="WP_404542667.1">
    <property type="nucleotide sequence ID" value="NZ_JADIKL010000016.1"/>
</dbReference>
<gene>
    <name evidence="1" type="ORF">ISP14_18145</name>
</gene>
<organism evidence="1 2">
    <name type="scientific">Dyella agri</name>
    <dbReference type="NCBI Taxonomy" id="1926869"/>
    <lineage>
        <taxon>Bacteria</taxon>
        <taxon>Pseudomonadati</taxon>
        <taxon>Pseudomonadota</taxon>
        <taxon>Gammaproteobacteria</taxon>
        <taxon>Lysobacterales</taxon>
        <taxon>Rhodanobacteraceae</taxon>
        <taxon>Dyella</taxon>
    </lineage>
</organism>
<evidence type="ECO:0000313" key="2">
    <source>
        <dbReference type="Proteomes" id="UP001620397"/>
    </source>
</evidence>
<keyword evidence="2" id="KW-1185">Reference proteome</keyword>
<reference evidence="1 2" key="1">
    <citation type="submission" date="2020-10" db="EMBL/GenBank/DDBJ databases">
        <title>Phylogeny of dyella-like bacteria.</title>
        <authorList>
            <person name="Fu J."/>
        </authorList>
    </citation>
    <scope>NUCLEOTIDE SEQUENCE [LARGE SCALE GENOMIC DNA]</scope>
    <source>
        <strain evidence="1 2">DKC-1</strain>
    </source>
</reference>
<comment type="caution">
    <text evidence="1">The sequence shown here is derived from an EMBL/GenBank/DDBJ whole genome shotgun (WGS) entry which is preliminary data.</text>
</comment>
<protein>
    <submittedName>
        <fullName evidence="1">Uncharacterized protein</fullName>
    </submittedName>
</protein>
<dbReference type="EMBL" id="JADIKL010000016">
    <property type="protein sequence ID" value="MFK2932703.1"/>
    <property type="molecule type" value="Genomic_DNA"/>
</dbReference>
<sequence length="131" mass="15101">MTDRARQELLLISPYFVPDEQEVRYLVGIEMGMIVDNPALAATVKRFFDHATRPANAYRVSWSREAYRTPAGCDGWRATTASSELRPRSRRQHAAKLHRAVRNRFARPATSRICPRRLCVASYIQPAWDVR</sequence>
<evidence type="ECO:0000313" key="1">
    <source>
        <dbReference type="EMBL" id="MFK2932703.1"/>
    </source>
</evidence>
<name>A0ABW8KNL9_9GAMM</name>